<evidence type="ECO:0000313" key="2">
    <source>
        <dbReference type="Proteomes" id="UP000256686"/>
    </source>
</evidence>
<sequence length="320" mass="36425">MKILENAVDAIEIGLEDYKSEDPRRSKSAIRNIFAGMLLLFKEKLRRMSPEGSDDVLIKQSIKPKIGPNGDWSFLGSGKKTVDVQQIKDRFAGLGIQVNWMAFEQINKLRNNIEHYYTDESPSVVNEIVSKSFKIIRDFSKTYLDIEAAELLEQSSWDIFLEVEEVYEKEKEESLESFTKVDWTFSSLARAIQHVRCTECDSELVQAVHNQVYEPGQPLNLNCKKCGNEFELEDVLNYCLEEEFGVEAHIAVMDGGDCPYADCPDCNEPTYIFEDDCCLACGYTQVNKECAVCGTSLDLEEAYEGAVCYSHRRLMEENGD</sequence>
<evidence type="ECO:0000313" key="1">
    <source>
        <dbReference type="EMBL" id="REC61863.1"/>
    </source>
</evidence>
<reference evidence="2" key="1">
    <citation type="submission" date="2018-06" db="EMBL/GenBank/DDBJ databases">
        <authorList>
            <person name="Lum Nde A."/>
            <person name="Hugo C."/>
        </authorList>
    </citation>
    <scope>NUCLEOTIDE SEQUENCE [LARGE SCALE GENOMIC DNA]</scope>
    <source>
        <strain evidence="2">1_F178</strain>
    </source>
</reference>
<dbReference type="RefSeq" id="WP_115971401.1">
    <property type="nucleotide sequence ID" value="NZ_QNVT01000012.1"/>
</dbReference>
<keyword evidence="2" id="KW-1185">Reference proteome</keyword>
<protein>
    <submittedName>
        <fullName evidence="1">Uncharacterized protein</fullName>
    </submittedName>
</protein>
<gene>
    <name evidence="1" type="ORF">DRF65_14115</name>
</gene>
<proteinExistence type="predicted"/>
<dbReference type="EMBL" id="QNVT01000012">
    <property type="protein sequence ID" value="REC61863.1"/>
    <property type="molecule type" value="Genomic_DNA"/>
</dbReference>
<accession>A0A3D9C7K5</accession>
<comment type="caution">
    <text evidence="1">The sequence shown here is derived from an EMBL/GenBank/DDBJ whole genome shotgun (WGS) entry which is preliminary data.</text>
</comment>
<dbReference type="Proteomes" id="UP000256686">
    <property type="component" value="Unassembled WGS sequence"/>
</dbReference>
<dbReference type="AlphaFoldDB" id="A0A3D9C7K5"/>
<organism evidence="1 2">
    <name type="scientific">Chryseobacterium pennae</name>
    <dbReference type="NCBI Taxonomy" id="2258962"/>
    <lineage>
        <taxon>Bacteria</taxon>
        <taxon>Pseudomonadati</taxon>
        <taxon>Bacteroidota</taxon>
        <taxon>Flavobacteriia</taxon>
        <taxon>Flavobacteriales</taxon>
        <taxon>Weeksellaceae</taxon>
        <taxon>Chryseobacterium group</taxon>
        <taxon>Chryseobacterium</taxon>
    </lineage>
</organism>
<name>A0A3D9C7K5_9FLAO</name>